<sequence length="262" mass="28107">MVEESCHPIFTQDPAHWMQYIYKKVRVHTGPNQEHVGHVYTVDPVTSSFILVRFPPTAVSDTATSTVANETGTSSSSATTPNTTTASDTTAATEVKASDISANTTSPASTPKTSVEVCVIPGHAVVDVVVLQEDENNGGDSRSGDGPKDSDHEEIKARLDALFLNSKNSHLGFGDSGNIGIETNHLSEEALSEHKDKLKSWLLKNRLPVQEQKGQDDGKEKCLCVAGAVTILPPYGPGNCCSTNEIILSRIQNLIRNMPPTV</sequence>
<dbReference type="GO" id="GO:0000387">
    <property type="term" value="P:spliceosomal snRNP assembly"/>
    <property type="evidence" value="ECO:0007669"/>
    <property type="project" value="TreeGrafter"/>
</dbReference>
<dbReference type="STRING" id="37653.A0A0L8HKU4"/>
<dbReference type="Pfam" id="PF06372">
    <property type="entry name" value="Gemin6"/>
    <property type="match status" value="1"/>
</dbReference>
<feature type="domain" description="AD" evidence="2">
    <location>
        <begin position="148"/>
        <end position="262"/>
    </location>
</feature>
<dbReference type="PANTHER" id="PTHR14710:SF2">
    <property type="entry name" value="GEM-ASSOCIATED PROTEIN 6"/>
    <property type="match status" value="1"/>
</dbReference>
<dbReference type="OrthoDB" id="77463at2759"/>
<dbReference type="InterPro" id="IPR047574">
    <property type="entry name" value="AD"/>
</dbReference>
<accession>A0A0L8HKU4</accession>
<evidence type="ECO:0000256" key="1">
    <source>
        <dbReference type="SAM" id="MobiDB-lite"/>
    </source>
</evidence>
<protein>
    <recommendedName>
        <fullName evidence="2">AD domain-containing protein</fullName>
    </recommendedName>
</protein>
<dbReference type="PANTHER" id="PTHR14710">
    <property type="entry name" value="GEM-ASSOCIATED PROTEIN 6"/>
    <property type="match status" value="1"/>
</dbReference>
<dbReference type="GO" id="GO:0000245">
    <property type="term" value="P:spliceosomal complex assembly"/>
    <property type="evidence" value="ECO:0007669"/>
    <property type="project" value="InterPro"/>
</dbReference>
<dbReference type="Gene3D" id="2.30.30.100">
    <property type="match status" value="1"/>
</dbReference>
<evidence type="ECO:0000313" key="3">
    <source>
        <dbReference type="EMBL" id="KOF89861.1"/>
    </source>
</evidence>
<proteinExistence type="predicted"/>
<dbReference type="GO" id="GO:0005634">
    <property type="term" value="C:nucleus"/>
    <property type="evidence" value="ECO:0007669"/>
    <property type="project" value="InterPro"/>
</dbReference>
<gene>
    <name evidence="3" type="ORF">OCBIM_22012416mg</name>
</gene>
<dbReference type="EMBL" id="KQ417911">
    <property type="protein sequence ID" value="KOF89861.1"/>
    <property type="molecule type" value="Genomic_DNA"/>
</dbReference>
<reference evidence="3" key="1">
    <citation type="submission" date="2015-07" db="EMBL/GenBank/DDBJ databases">
        <title>MeaNS - Measles Nucleotide Surveillance Program.</title>
        <authorList>
            <person name="Tran T."/>
            <person name="Druce J."/>
        </authorList>
    </citation>
    <scope>NUCLEOTIDE SEQUENCE</scope>
    <source>
        <strain evidence="3">UCB-OBI-ISO-001</strain>
        <tissue evidence="3">Gonad</tissue>
    </source>
</reference>
<dbReference type="Pfam" id="PF20417">
    <property type="entry name" value="Gemin6_C"/>
    <property type="match status" value="1"/>
</dbReference>
<feature type="region of interest" description="Disordered" evidence="1">
    <location>
        <begin position="60"/>
        <end position="92"/>
    </location>
</feature>
<dbReference type="InterPro" id="IPR046857">
    <property type="entry name" value="Gemin6_Sm-like_dom"/>
</dbReference>
<dbReference type="GO" id="GO:0032797">
    <property type="term" value="C:SMN complex"/>
    <property type="evidence" value="ECO:0007669"/>
    <property type="project" value="TreeGrafter"/>
</dbReference>
<organism evidence="3">
    <name type="scientific">Octopus bimaculoides</name>
    <name type="common">California two-spotted octopus</name>
    <dbReference type="NCBI Taxonomy" id="37653"/>
    <lineage>
        <taxon>Eukaryota</taxon>
        <taxon>Metazoa</taxon>
        <taxon>Spiralia</taxon>
        <taxon>Lophotrochozoa</taxon>
        <taxon>Mollusca</taxon>
        <taxon>Cephalopoda</taxon>
        <taxon>Coleoidea</taxon>
        <taxon>Octopodiformes</taxon>
        <taxon>Octopoda</taxon>
        <taxon>Incirrata</taxon>
        <taxon>Octopodidae</taxon>
        <taxon>Octopus</taxon>
    </lineage>
</organism>
<dbReference type="InterPro" id="IPR046856">
    <property type="entry name" value="Gemin6_C"/>
</dbReference>
<dbReference type="InterPro" id="IPR009422">
    <property type="entry name" value="Gemin6"/>
</dbReference>
<dbReference type="AlphaFoldDB" id="A0A0L8HKU4"/>
<dbReference type="PROSITE" id="PS52001">
    <property type="entry name" value="AD"/>
    <property type="match status" value="1"/>
</dbReference>
<name>A0A0L8HKU4_OCTBM</name>
<evidence type="ECO:0000259" key="2">
    <source>
        <dbReference type="PROSITE" id="PS52001"/>
    </source>
</evidence>